<feature type="transmembrane region" description="Helical" evidence="6">
    <location>
        <begin position="665"/>
        <end position="684"/>
    </location>
</feature>
<feature type="transmembrane region" description="Helical" evidence="6">
    <location>
        <begin position="210"/>
        <end position="236"/>
    </location>
</feature>
<dbReference type="AlphaFoldDB" id="A0A848GBY3"/>
<feature type="transmembrane region" description="Helical" evidence="6">
    <location>
        <begin position="700"/>
        <end position="726"/>
    </location>
</feature>
<keyword evidence="4 6" id="KW-1133">Transmembrane helix</keyword>
<evidence type="ECO:0000256" key="1">
    <source>
        <dbReference type="ARBA" id="ARBA00004651"/>
    </source>
</evidence>
<keyword evidence="9" id="KW-1185">Reference proteome</keyword>
<organism evidence="8 9">
    <name type="scientific">Zoogloea dura</name>
    <dbReference type="NCBI Taxonomy" id="2728840"/>
    <lineage>
        <taxon>Bacteria</taxon>
        <taxon>Pseudomonadati</taxon>
        <taxon>Pseudomonadota</taxon>
        <taxon>Betaproteobacteria</taxon>
        <taxon>Rhodocyclales</taxon>
        <taxon>Zoogloeaceae</taxon>
        <taxon>Zoogloea</taxon>
    </lineage>
</organism>
<dbReference type="GO" id="GO:0005886">
    <property type="term" value="C:plasma membrane"/>
    <property type="evidence" value="ECO:0007669"/>
    <property type="project" value="UniProtKB-SubCell"/>
</dbReference>
<accession>A0A848GBY3</accession>
<evidence type="ECO:0000256" key="6">
    <source>
        <dbReference type="SAM" id="Phobius"/>
    </source>
</evidence>
<gene>
    <name evidence="8" type="ORF">HHL15_21615</name>
</gene>
<keyword evidence="5 6" id="KW-0472">Membrane</keyword>
<dbReference type="Proteomes" id="UP000580043">
    <property type="component" value="Unassembled WGS sequence"/>
</dbReference>
<dbReference type="PANTHER" id="PTHR33406">
    <property type="entry name" value="MEMBRANE PROTEIN MJ1562-RELATED"/>
    <property type="match status" value="1"/>
</dbReference>
<keyword evidence="3 6" id="KW-0812">Transmembrane</keyword>
<evidence type="ECO:0000313" key="8">
    <source>
        <dbReference type="EMBL" id="NML28365.1"/>
    </source>
</evidence>
<feature type="transmembrane region" description="Helical" evidence="6">
    <location>
        <begin position="738"/>
        <end position="763"/>
    </location>
</feature>
<evidence type="ECO:0000313" key="9">
    <source>
        <dbReference type="Proteomes" id="UP000580043"/>
    </source>
</evidence>
<dbReference type="SUPFAM" id="SSF82866">
    <property type="entry name" value="Multidrug efflux transporter AcrB transmembrane domain"/>
    <property type="match status" value="2"/>
</dbReference>
<dbReference type="Gene3D" id="1.20.1640.10">
    <property type="entry name" value="Multidrug efflux transporter AcrB transmembrane domain"/>
    <property type="match status" value="2"/>
</dbReference>
<evidence type="ECO:0000256" key="3">
    <source>
        <dbReference type="ARBA" id="ARBA00022692"/>
    </source>
</evidence>
<evidence type="ECO:0000256" key="4">
    <source>
        <dbReference type="ARBA" id="ARBA00022989"/>
    </source>
</evidence>
<feature type="transmembrane region" description="Helical" evidence="6">
    <location>
        <begin position="637"/>
        <end position="659"/>
    </location>
</feature>
<evidence type="ECO:0000259" key="7">
    <source>
        <dbReference type="PROSITE" id="PS50156"/>
    </source>
</evidence>
<feature type="domain" description="SSD" evidence="7">
    <location>
        <begin position="635"/>
        <end position="762"/>
    </location>
</feature>
<dbReference type="PANTHER" id="PTHR33406:SF10">
    <property type="entry name" value="SSD DOMAIN-CONTAINING PROTEIN"/>
    <property type="match status" value="1"/>
</dbReference>
<evidence type="ECO:0000256" key="5">
    <source>
        <dbReference type="ARBA" id="ARBA00023136"/>
    </source>
</evidence>
<comment type="subcellular location">
    <subcellularLocation>
        <location evidence="1">Cell membrane</location>
        <topology evidence="1">Multi-pass membrane protein</topology>
    </subcellularLocation>
</comment>
<feature type="transmembrane region" description="Helical" evidence="6">
    <location>
        <begin position="345"/>
        <end position="368"/>
    </location>
</feature>
<dbReference type="EMBL" id="JABBGA010000025">
    <property type="protein sequence ID" value="NML28365.1"/>
    <property type="molecule type" value="Genomic_DNA"/>
</dbReference>
<dbReference type="Pfam" id="PF03176">
    <property type="entry name" value="MMPL"/>
    <property type="match status" value="2"/>
</dbReference>
<dbReference type="InterPro" id="IPR004869">
    <property type="entry name" value="MMPL_dom"/>
</dbReference>
<protein>
    <submittedName>
        <fullName evidence="8">MMPL family transporter</fullName>
    </submittedName>
</protein>
<sequence length="786" mass="84837">MLARFVDFCIGRRALVVTVIGLLTLLMLGAASRIHVGTDFEDLLPRHHAYVEVHNRFKATYGSSNAVTIVLEAEQGDIFRTDFLERLRTVTLELRKVDGVNPEQIISLASRKIVDVRSSSDGLESRPLMFPEVPSDAAGLAELKARVQRNGLVLGSYVSRDLGAALVTVDFYDHLLKPEEAFRQIRAIADAVAGPGVRVRMVGEPILAGWVAYFLPETLTILAATLAVLGALLFLFSRTWRGTLLPGLAGFTSGCWALGVAALAGIQFDPLVIVVAFLITARSISHSVQLVTRFDDELKAGAATAREAARKAMFGLFKPGMLGVIADAGCMIIVILVPIPLMQKVAVIGTVWVSTIALSAVVMTPVLLSWVRLPVRHAHPINLMPGLDRAMAGLARRVVGRNAYSVVAVAGVVFVVSGWFAFDIRIGDANPGSPILHQDSAYNRDATEINRRFPGTDRMFVVLAGEQADDIKRPEALETMNRFQRYMEAQPEIGASLSLADLIPVIKRVMRDGNHHYEEFGRNQNENGELLYLFSSGGADPSDLERLADRDFKTGAVTLFFRDHQGDTIRTAVARIKEFAAANPLPGMQLLLAGGFAGVTAAVNEVILASQIESIALALLVLVLCCAVTYRSPNAGMFFMVPVILANTLTFSFMAWKGIGMNINTLPVAALGIGLGVDYAFYIIDDIREELRHGKSLEEAIALALAGAGKGVTVTAGTLILAVAMWGFSSLRFQSEMALLMAIWLGISAFSALVLMPAMVVVFKPGFVMGTARAASVARPLQSIQP</sequence>
<feature type="transmembrane region" description="Helical" evidence="6">
    <location>
        <begin position="403"/>
        <end position="422"/>
    </location>
</feature>
<dbReference type="InterPro" id="IPR050545">
    <property type="entry name" value="Mycobact_MmpL"/>
</dbReference>
<reference evidence="8 9" key="1">
    <citation type="submission" date="2020-04" db="EMBL/GenBank/DDBJ databases">
        <title>Zoogloea sp. G-4-1-14 isolated from soil.</title>
        <authorList>
            <person name="Dahal R.H."/>
        </authorList>
    </citation>
    <scope>NUCLEOTIDE SEQUENCE [LARGE SCALE GENOMIC DNA]</scope>
    <source>
        <strain evidence="8 9">G-4-1-14</strain>
    </source>
</reference>
<feature type="transmembrane region" description="Helical" evidence="6">
    <location>
        <begin position="320"/>
        <end position="339"/>
    </location>
</feature>
<name>A0A848GBY3_9RHOO</name>
<comment type="caution">
    <text evidence="8">The sequence shown here is derived from an EMBL/GenBank/DDBJ whole genome shotgun (WGS) entry which is preliminary data.</text>
</comment>
<dbReference type="PROSITE" id="PS50156">
    <property type="entry name" value="SSD"/>
    <property type="match status" value="1"/>
</dbReference>
<keyword evidence="2" id="KW-1003">Cell membrane</keyword>
<dbReference type="InterPro" id="IPR000731">
    <property type="entry name" value="SSD"/>
</dbReference>
<proteinExistence type="predicted"/>
<dbReference type="RefSeq" id="WP_169147888.1">
    <property type="nucleotide sequence ID" value="NZ_JABBGA010000025.1"/>
</dbReference>
<feature type="transmembrane region" description="Helical" evidence="6">
    <location>
        <begin position="14"/>
        <end position="36"/>
    </location>
</feature>
<evidence type="ECO:0000256" key="2">
    <source>
        <dbReference type="ARBA" id="ARBA00022475"/>
    </source>
</evidence>
<feature type="transmembrane region" description="Helical" evidence="6">
    <location>
        <begin position="612"/>
        <end position="630"/>
    </location>
</feature>